<sequence>MIWDNLKQDLIFIDLDVEDREDVFKTVGGKLTELGYTKDTYVGALGEREKVFPTGLDVGGIGVAIPHTDQVHVNKTALAVAKLKHPVMFHQMATNPKDNVMVPVTFIIMLAVNGSNYMEFLQHVIMLIQDQDVLKKLVNATNAKEIIETIKKKEETL</sequence>
<keyword evidence="2" id="KW-0813">Transport</keyword>
<comment type="caution">
    <text evidence="2">The sequence shown here is derived from an EMBL/GenBank/DDBJ whole genome shotgun (WGS) entry which is preliminary data.</text>
</comment>
<dbReference type="OrthoDB" id="370976at2"/>
<evidence type="ECO:0000259" key="1">
    <source>
        <dbReference type="PROSITE" id="PS51094"/>
    </source>
</evidence>
<organism evidence="2 3">
    <name type="scientific">Absicoccus porci</name>
    <dbReference type="NCBI Taxonomy" id="2486576"/>
    <lineage>
        <taxon>Bacteria</taxon>
        <taxon>Bacillati</taxon>
        <taxon>Bacillota</taxon>
        <taxon>Erysipelotrichia</taxon>
        <taxon>Erysipelotrichales</taxon>
        <taxon>Erysipelotrichaceae</taxon>
        <taxon>Absicoccus</taxon>
    </lineage>
</organism>
<feature type="domain" description="PTS EIIA type-2" evidence="1">
    <location>
        <begin position="4"/>
        <end position="153"/>
    </location>
</feature>
<dbReference type="SUPFAM" id="SSF55804">
    <property type="entry name" value="Phoshotransferase/anion transport protein"/>
    <property type="match status" value="1"/>
</dbReference>
<dbReference type="InterPro" id="IPR002178">
    <property type="entry name" value="PTS_EIIA_type-2_dom"/>
</dbReference>
<protein>
    <submittedName>
        <fullName evidence="2">PTS sugar transporter subunit IIA</fullName>
    </submittedName>
</protein>
<dbReference type="InterPro" id="IPR016152">
    <property type="entry name" value="PTrfase/Anion_transptr"/>
</dbReference>
<evidence type="ECO:0000313" key="2">
    <source>
        <dbReference type="EMBL" id="RNM29438.1"/>
    </source>
</evidence>
<dbReference type="AlphaFoldDB" id="A0A3N0HXP4"/>
<name>A0A3N0HXP4_9FIRM</name>
<dbReference type="PROSITE" id="PS51094">
    <property type="entry name" value="PTS_EIIA_TYPE_2"/>
    <property type="match status" value="1"/>
</dbReference>
<dbReference type="EMBL" id="RJQC01000004">
    <property type="protein sequence ID" value="RNM29438.1"/>
    <property type="molecule type" value="Genomic_DNA"/>
</dbReference>
<proteinExistence type="predicted"/>
<dbReference type="CDD" id="cd00211">
    <property type="entry name" value="PTS_IIA_fru"/>
    <property type="match status" value="1"/>
</dbReference>
<dbReference type="Proteomes" id="UP000276568">
    <property type="component" value="Unassembled WGS sequence"/>
</dbReference>
<dbReference type="InterPro" id="IPR051541">
    <property type="entry name" value="PTS_SugarTrans_NitroReg"/>
</dbReference>
<dbReference type="Pfam" id="PF00359">
    <property type="entry name" value="PTS_EIIA_2"/>
    <property type="match status" value="1"/>
</dbReference>
<dbReference type="Gene3D" id="3.40.930.10">
    <property type="entry name" value="Mannitol-specific EII, Chain A"/>
    <property type="match status" value="1"/>
</dbReference>
<dbReference type="PANTHER" id="PTHR47738">
    <property type="entry name" value="PTS SYSTEM FRUCTOSE-LIKE EIIA COMPONENT-RELATED"/>
    <property type="match status" value="1"/>
</dbReference>
<keyword evidence="3" id="KW-1185">Reference proteome</keyword>
<evidence type="ECO:0000313" key="3">
    <source>
        <dbReference type="Proteomes" id="UP000276568"/>
    </source>
</evidence>
<gene>
    <name evidence="2" type="ORF">EDX97_10670</name>
</gene>
<dbReference type="PANTHER" id="PTHR47738:SF3">
    <property type="entry name" value="PHOSPHOTRANSFERASE SYSTEM MANNITOL_FRUCTOSE-SPECIFIC IIA DOMAIN CONTAINING PROTEIN"/>
    <property type="match status" value="1"/>
</dbReference>
<reference evidence="2 3" key="1">
    <citation type="submission" date="2018-11" db="EMBL/GenBank/DDBJ databases">
        <title>Clostridium sp. nov., a member of the family Erysipelotrichaceae isolated from pig faeces.</title>
        <authorList>
            <person name="Chang Y.-H."/>
        </authorList>
    </citation>
    <scope>NUCLEOTIDE SEQUENCE [LARGE SCALE GENOMIC DNA]</scope>
    <source>
        <strain evidence="2 3">YH-panp20</strain>
    </source>
</reference>
<accession>A0A3N0HXP4</accession>
<dbReference type="RefSeq" id="WP_128521125.1">
    <property type="nucleotide sequence ID" value="NZ_CAUWBR010000018.1"/>
</dbReference>
<keyword evidence="2" id="KW-0762">Sugar transport</keyword>